<dbReference type="Pfam" id="PF06897">
    <property type="entry name" value="DUF1269"/>
    <property type="match status" value="1"/>
</dbReference>
<keyword evidence="3" id="KW-1185">Reference proteome</keyword>
<dbReference type="Proteomes" id="UP000680348">
    <property type="component" value="Unassembled WGS sequence"/>
</dbReference>
<feature type="coiled-coil region" evidence="1">
    <location>
        <begin position="152"/>
        <end position="212"/>
    </location>
</feature>
<sequence>MSRFVVVIFPNEEKADEGVRLLDELDNEGTITVYATAIVSKNSDGEVTQKETRPRGPRGMVLGALVGGLLGMLGGPPVAALGAAGGAVMGGWHDAMDLGVGFDFLDEVSRELRPGHWAVVATIDEEWITPLDSRMESIGGIVVRRRSDDFEDDRLRGEIELARRELSEYQAELAQAPEKTKARLATRIDEVRAKLRRAAERTESRIDRLRQETEAKVGALEHQAVRAAPDAKASIDRRIANIRVDDERRSSKLEQALAMAREAAA</sequence>
<gene>
    <name evidence="2" type="ORF">KEU06_12020</name>
</gene>
<organism evidence="2 3">
    <name type="scientific">Pseudaminobacter soli</name>
    <name type="common">ex Zhang et al. 2022</name>
    <dbReference type="NCBI Taxonomy" id="2831468"/>
    <lineage>
        <taxon>Bacteria</taxon>
        <taxon>Pseudomonadati</taxon>
        <taxon>Pseudomonadota</taxon>
        <taxon>Alphaproteobacteria</taxon>
        <taxon>Hyphomicrobiales</taxon>
        <taxon>Phyllobacteriaceae</taxon>
        <taxon>Pseudaminobacter</taxon>
    </lineage>
</organism>
<dbReference type="EMBL" id="JAGWCR010000005">
    <property type="protein sequence ID" value="MBS3649338.1"/>
    <property type="molecule type" value="Genomic_DNA"/>
</dbReference>
<evidence type="ECO:0000313" key="3">
    <source>
        <dbReference type="Proteomes" id="UP000680348"/>
    </source>
</evidence>
<dbReference type="RefSeq" id="WP_188254891.1">
    <property type="nucleotide sequence ID" value="NZ_JABVCF010000005.1"/>
</dbReference>
<reference evidence="2" key="1">
    <citation type="submission" date="2021-04" db="EMBL/GenBank/DDBJ databases">
        <title>Pseudaminobacter soli sp. nov., isolated from paddy soil contaminated by heavy metals.</title>
        <authorList>
            <person name="Zhang K."/>
        </authorList>
    </citation>
    <scope>NUCLEOTIDE SEQUENCE</scope>
    <source>
        <strain evidence="2">19-2017</strain>
    </source>
</reference>
<proteinExistence type="predicted"/>
<evidence type="ECO:0000313" key="2">
    <source>
        <dbReference type="EMBL" id="MBS3649338.1"/>
    </source>
</evidence>
<dbReference type="InterPro" id="IPR009200">
    <property type="entry name" value="DUF1269_membrane"/>
</dbReference>
<accession>A0A942I2V7</accession>
<keyword evidence="1" id="KW-0175">Coiled coil</keyword>
<comment type="caution">
    <text evidence="2">The sequence shown here is derived from an EMBL/GenBank/DDBJ whole genome shotgun (WGS) entry which is preliminary data.</text>
</comment>
<name>A0A942I2V7_9HYPH</name>
<protein>
    <submittedName>
        <fullName evidence="2">DUF1269 domain-containing protein</fullName>
    </submittedName>
</protein>
<evidence type="ECO:0000256" key="1">
    <source>
        <dbReference type="SAM" id="Coils"/>
    </source>
</evidence>
<dbReference type="AlphaFoldDB" id="A0A942I2V7"/>